<evidence type="ECO:0000256" key="3">
    <source>
        <dbReference type="ARBA" id="ARBA00022679"/>
    </source>
</evidence>
<gene>
    <name evidence="11" type="ORF">M0813_21788</name>
</gene>
<evidence type="ECO:0000313" key="11">
    <source>
        <dbReference type="EMBL" id="KAJ6243351.1"/>
    </source>
</evidence>
<evidence type="ECO:0000256" key="4">
    <source>
        <dbReference type="ARBA" id="ARBA00022692"/>
    </source>
</evidence>
<dbReference type="InterPro" id="IPR014371">
    <property type="entry name" value="Oat_ACAT_DAG_ARE"/>
</dbReference>
<sequence length="387" mass="46228">MSFPSNKVTEKEIENNKNDQVTEKEKQLAKNEVEILEEEEKEKKKETEKEKQKEKETEQETEQEKEKETEQETEKEKEQTKEDHNKKNVTNKEQKKTTYPKKEYPKPKGVLLAGALTLYMIIYILKIHSWYFTADKLEENLKSNPNAKFSNYLYFLLAPTLIYKNNFEKKEKRRKIYICYKFVSFILGLLGIWLVYLNYLEPIFIESTNYFFWMLPLDTVRLIIPIQLIWWGIFMTFFRAMLKLTAELLKWKDNRFYDDWWNAHNVREFWKKWNVMFHKFASHHIFKFLLQNSNVSATISFGAVFIVSGILHEILICSAFRVFSFQWFLSFIIQIFLVIGQSKLPIGLRNGNGGNLIFWSTLFFGLPGLSLWYRRLLLLKTVTNGAI</sequence>
<feature type="transmembrane region" description="Helical" evidence="10">
    <location>
        <begin position="179"/>
        <end position="199"/>
    </location>
</feature>
<keyword evidence="7 10" id="KW-0472">Membrane</keyword>
<evidence type="ECO:0000256" key="10">
    <source>
        <dbReference type="SAM" id="Phobius"/>
    </source>
</evidence>
<keyword evidence="3" id="KW-0808">Transferase</keyword>
<feature type="transmembrane region" description="Helical" evidence="10">
    <location>
        <begin position="352"/>
        <end position="373"/>
    </location>
</feature>
<accession>A0ABQ8YFI9</accession>
<evidence type="ECO:0000313" key="12">
    <source>
        <dbReference type="Proteomes" id="UP001150062"/>
    </source>
</evidence>
<feature type="transmembrane region" description="Helical" evidence="10">
    <location>
        <begin position="110"/>
        <end position="131"/>
    </location>
</feature>
<comment type="subcellular location">
    <subcellularLocation>
        <location evidence="1">Endoplasmic reticulum membrane</location>
        <topology evidence="1">Multi-pass membrane protein</topology>
    </subcellularLocation>
</comment>
<dbReference type="Proteomes" id="UP001150062">
    <property type="component" value="Unassembled WGS sequence"/>
</dbReference>
<reference evidence="11" key="1">
    <citation type="submission" date="2022-08" db="EMBL/GenBank/DDBJ databases">
        <title>Novel sulfate-reducing endosymbionts in the free-living metamonad Anaeramoeba.</title>
        <authorList>
            <person name="Jerlstrom-Hultqvist J."/>
            <person name="Cepicka I."/>
            <person name="Gallot-Lavallee L."/>
            <person name="Salas-Leiva D."/>
            <person name="Curtis B.A."/>
            <person name="Zahonova K."/>
            <person name="Pipaliya S."/>
            <person name="Dacks J."/>
            <person name="Roger A.J."/>
        </authorList>
    </citation>
    <scope>NUCLEOTIDE SEQUENCE</scope>
    <source>
        <strain evidence="11">Schooner1</strain>
    </source>
</reference>
<keyword evidence="8" id="KW-0012">Acyltransferase</keyword>
<evidence type="ECO:0000256" key="1">
    <source>
        <dbReference type="ARBA" id="ARBA00004477"/>
    </source>
</evidence>
<comment type="similarity">
    <text evidence="2">Belongs to the membrane-bound acyltransferase family. Sterol o-acyltransferase subfamily.</text>
</comment>
<dbReference type="PANTHER" id="PTHR10408">
    <property type="entry name" value="STEROL O-ACYLTRANSFERASE"/>
    <property type="match status" value="1"/>
</dbReference>
<proteinExistence type="inferred from homology"/>
<dbReference type="InterPro" id="IPR004299">
    <property type="entry name" value="MBOAT_fam"/>
</dbReference>
<feature type="transmembrane region" description="Helical" evidence="10">
    <location>
        <begin position="322"/>
        <end position="340"/>
    </location>
</feature>
<keyword evidence="12" id="KW-1185">Reference proteome</keyword>
<evidence type="ECO:0000256" key="9">
    <source>
        <dbReference type="SAM" id="MobiDB-lite"/>
    </source>
</evidence>
<keyword evidence="6 10" id="KW-1133">Transmembrane helix</keyword>
<feature type="compositionally biased region" description="Basic and acidic residues" evidence="9">
    <location>
        <begin position="41"/>
        <end position="101"/>
    </location>
</feature>
<dbReference type="EMBL" id="JAOAOG010000168">
    <property type="protein sequence ID" value="KAJ6243351.1"/>
    <property type="molecule type" value="Genomic_DNA"/>
</dbReference>
<evidence type="ECO:0000256" key="8">
    <source>
        <dbReference type="ARBA" id="ARBA00023315"/>
    </source>
</evidence>
<comment type="caution">
    <text evidence="11">The sequence shown here is derived from an EMBL/GenBank/DDBJ whole genome shotgun (WGS) entry which is preliminary data.</text>
</comment>
<name>A0ABQ8YFI9_9EUKA</name>
<organism evidence="11 12">
    <name type="scientific">Anaeramoeba flamelloides</name>
    <dbReference type="NCBI Taxonomy" id="1746091"/>
    <lineage>
        <taxon>Eukaryota</taxon>
        <taxon>Metamonada</taxon>
        <taxon>Anaeramoebidae</taxon>
        <taxon>Anaeramoeba</taxon>
    </lineage>
</organism>
<feature type="compositionally biased region" description="Basic and acidic residues" evidence="9">
    <location>
        <begin position="8"/>
        <end position="33"/>
    </location>
</feature>
<keyword evidence="4 10" id="KW-0812">Transmembrane</keyword>
<evidence type="ECO:0000256" key="5">
    <source>
        <dbReference type="ARBA" id="ARBA00022824"/>
    </source>
</evidence>
<feature type="transmembrane region" description="Helical" evidence="10">
    <location>
        <begin position="151"/>
        <end position="167"/>
    </location>
</feature>
<evidence type="ECO:0000256" key="6">
    <source>
        <dbReference type="ARBA" id="ARBA00022989"/>
    </source>
</evidence>
<evidence type="ECO:0000256" key="7">
    <source>
        <dbReference type="ARBA" id="ARBA00023136"/>
    </source>
</evidence>
<protein>
    <submittedName>
        <fullName evidence="11">Sterol o-acyltransferase</fullName>
    </submittedName>
</protein>
<feature type="transmembrane region" description="Helical" evidence="10">
    <location>
        <begin position="219"/>
        <end position="242"/>
    </location>
</feature>
<keyword evidence="5" id="KW-0256">Endoplasmic reticulum</keyword>
<dbReference type="Pfam" id="PF03062">
    <property type="entry name" value="MBOAT"/>
    <property type="match status" value="1"/>
</dbReference>
<evidence type="ECO:0000256" key="2">
    <source>
        <dbReference type="ARBA" id="ARBA00009010"/>
    </source>
</evidence>
<feature type="region of interest" description="Disordered" evidence="9">
    <location>
        <begin position="1"/>
        <end position="101"/>
    </location>
</feature>